<evidence type="ECO:0000313" key="3">
    <source>
        <dbReference type="Proteomes" id="UP000019241"/>
    </source>
</evidence>
<name>W7DL40_9LIST</name>
<sequence length="154" mass="17394">MQDNLFQSGIYEQGYGMIAKSAMKDTQLSIEAKAIYAYLCSFAGTGRTAFPSVELITSELNISRERFYKHRKQLIEKGYIHVVQTKNEKGHQQKNVYQILNEIKPQSDFTTTDSPQSGFPQSDNLESENLQSENLTSISNSLKSNSLNSNKTNK</sequence>
<proteinExistence type="predicted"/>
<evidence type="ECO:0000313" key="2">
    <source>
        <dbReference type="EMBL" id="EUJ46203.1"/>
    </source>
</evidence>
<protein>
    <recommendedName>
        <fullName evidence="4">Helix-turn-helix domain-containing protein</fullName>
    </recommendedName>
</protein>
<feature type="compositionally biased region" description="Low complexity" evidence="1">
    <location>
        <begin position="134"/>
        <end position="154"/>
    </location>
</feature>
<dbReference type="Gene3D" id="1.10.10.10">
    <property type="entry name" value="Winged helix-like DNA-binding domain superfamily/Winged helix DNA-binding domain"/>
    <property type="match status" value="1"/>
</dbReference>
<feature type="compositionally biased region" description="Polar residues" evidence="1">
    <location>
        <begin position="107"/>
        <end position="133"/>
    </location>
</feature>
<dbReference type="AlphaFoldDB" id="W7DL40"/>
<evidence type="ECO:0008006" key="4">
    <source>
        <dbReference type="Google" id="ProtNLM"/>
    </source>
</evidence>
<dbReference type="Pfam" id="PF13730">
    <property type="entry name" value="HTH_36"/>
    <property type="match status" value="1"/>
</dbReference>
<gene>
    <name evidence="2" type="ORF">MCOL2_19109</name>
</gene>
<dbReference type="RefSeq" id="WP_052006916.1">
    <property type="nucleotide sequence ID" value="NZ_AODM01000076.1"/>
</dbReference>
<dbReference type="InterPro" id="IPR036388">
    <property type="entry name" value="WH-like_DNA-bd_sf"/>
</dbReference>
<dbReference type="EMBL" id="AODM01000076">
    <property type="protein sequence ID" value="EUJ46203.1"/>
    <property type="molecule type" value="Genomic_DNA"/>
</dbReference>
<dbReference type="Proteomes" id="UP000019241">
    <property type="component" value="Unassembled WGS sequence"/>
</dbReference>
<organism evidence="2 3">
    <name type="scientific">Listeria fleischmannii FSL S10-1203</name>
    <dbReference type="NCBI Taxonomy" id="1265822"/>
    <lineage>
        <taxon>Bacteria</taxon>
        <taxon>Bacillati</taxon>
        <taxon>Bacillota</taxon>
        <taxon>Bacilli</taxon>
        <taxon>Bacillales</taxon>
        <taxon>Listeriaceae</taxon>
        <taxon>Listeria</taxon>
    </lineage>
</organism>
<accession>W7DL40</accession>
<reference evidence="2 3" key="1">
    <citation type="submission" date="2012-12" db="EMBL/GenBank/DDBJ databases">
        <title>Novel taxa of Listeriaceae from agricultural environments in the United States.</title>
        <authorList>
            <person name="den Bakker H.C."/>
            <person name="Allred A."/>
            <person name="Warchocki S."/>
            <person name="Wright E.M."/>
            <person name="Burrell A."/>
            <person name="Nightingale K.K."/>
            <person name="Kephart D."/>
            <person name="Wiedmann M."/>
        </authorList>
    </citation>
    <scope>NUCLEOTIDE SEQUENCE [LARGE SCALE GENOMIC DNA]</scope>
    <source>
        <strain evidence="2 3">FSL S10-1203</strain>
    </source>
</reference>
<feature type="region of interest" description="Disordered" evidence="1">
    <location>
        <begin position="107"/>
        <end position="154"/>
    </location>
</feature>
<evidence type="ECO:0000256" key="1">
    <source>
        <dbReference type="SAM" id="MobiDB-lite"/>
    </source>
</evidence>
<comment type="caution">
    <text evidence="2">The sequence shown here is derived from an EMBL/GenBank/DDBJ whole genome shotgun (WGS) entry which is preliminary data.</text>
</comment>